<feature type="compositionally biased region" description="Low complexity" evidence="1">
    <location>
        <begin position="1"/>
        <end position="16"/>
    </location>
</feature>
<dbReference type="Pfam" id="PF17164">
    <property type="entry name" value="DUF5122"/>
    <property type="match status" value="4"/>
</dbReference>
<dbReference type="Proteomes" id="UP000270661">
    <property type="component" value="Unassembled WGS sequence"/>
</dbReference>
<name>A0A3M3EAN5_9PSED</name>
<feature type="region of interest" description="Disordered" evidence="1">
    <location>
        <begin position="1"/>
        <end position="22"/>
    </location>
</feature>
<protein>
    <recommendedName>
        <fullName evidence="4">Delta-60 repeat domain-containing protein</fullName>
    </recommendedName>
</protein>
<comment type="caution">
    <text evidence="2">The sequence shown here is derived from an EMBL/GenBank/DDBJ whole genome shotgun (WGS) entry which is preliminary data.</text>
</comment>
<keyword evidence="3" id="KW-1185">Reference proteome</keyword>
<evidence type="ECO:0000313" key="2">
    <source>
        <dbReference type="EMBL" id="RMM46668.1"/>
    </source>
</evidence>
<dbReference type="InterPro" id="IPR013431">
    <property type="entry name" value="Delta_60_rpt"/>
</dbReference>
<dbReference type="AlphaFoldDB" id="A0A3M3EAN5"/>
<reference evidence="2 3" key="1">
    <citation type="submission" date="2018-08" db="EMBL/GenBank/DDBJ databases">
        <title>Recombination of ecologically and evolutionarily significant loci maintains genetic cohesion in the Pseudomonas syringae species complex.</title>
        <authorList>
            <person name="Dillon M."/>
            <person name="Thakur S."/>
            <person name="Almeida R.N.D."/>
            <person name="Weir B.S."/>
            <person name="Guttman D.S."/>
        </authorList>
    </citation>
    <scope>NUCLEOTIDE SEQUENCE [LARGE SCALE GENOMIC DNA]</scope>
    <source>
        <strain evidence="2 3">NCPPB2445</strain>
    </source>
</reference>
<dbReference type="RefSeq" id="WP_053193053.1">
    <property type="nucleotide sequence ID" value="NZ_LHVK01000012.1"/>
</dbReference>
<accession>A0A3M3EAN5</accession>
<dbReference type="SUPFAM" id="SSF63829">
    <property type="entry name" value="Calcium-dependent phosphotriesterase"/>
    <property type="match status" value="2"/>
</dbReference>
<organism evidence="2 3">
    <name type="scientific">Pseudomonas corrugata</name>
    <dbReference type="NCBI Taxonomy" id="47879"/>
    <lineage>
        <taxon>Bacteria</taxon>
        <taxon>Pseudomonadati</taxon>
        <taxon>Pseudomonadota</taxon>
        <taxon>Gammaproteobacteria</taxon>
        <taxon>Pseudomonadales</taxon>
        <taxon>Pseudomonadaceae</taxon>
        <taxon>Pseudomonas</taxon>
    </lineage>
</organism>
<dbReference type="OrthoDB" id="7032963at2"/>
<dbReference type="EMBL" id="RBOJ01000090">
    <property type="protein sequence ID" value="RMM46668.1"/>
    <property type="molecule type" value="Genomic_DNA"/>
</dbReference>
<gene>
    <name evidence="2" type="ORF">ALQ77_00602</name>
</gene>
<dbReference type="NCBIfam" id="TIGR02608">
    <property type="entry name" value="delta_60_rpt"/>
    <property type="match status" value="4"/>
</dbReference>
<dbReference type="Gene3D" id="2.80.10.50">
    <property type="match status" value="3"/>
</dbReference>
<evidence type="ECO:0000256" key="1">
    <source>
        <dbReference type="SAM" id="MobiDB-lite"/>
    </source>
</evidence>
<evidence type="ECO:0008006" key="4">
    <source>
        <dbReference type="Google" id="ProtNLM"/>
    </source>
</evidence>
<proteinExistence type="predicted"/>
<evidence type="ECO:0000313" key="3">
    <source>
        <dbReference type="Proteomes" id="UP000270661"/>
    </source>
</evidence>
<sequence>MDTQPTGTPQPRQPGQLDPAFGTEGFIGVNAEGVASSLVCDSEGKLILALQLKGYFALTRYLPDGVKDTSFHDTTGWFEDGSKNSTPTRVLLQEDGKILLIGGSTKDSEWRPALMRFYATGSHDLVFGRKIITMSPEHARTTDSNYKSVDGCLQKDQKILVCAYYLTYENAQSGVEGRLFRLHTNGEPDTGFGAGRGFIDIRFHGHPSYACNVQTQSDGKIIVAGSWRYQGEQPRTRTVARYTIAGELDITFGNQGFVDIEMDEGSSDQSRAQINSPDIVSHIAIQEDDRILIAGQMTGLDNLRRGLLIRLEANGEIDGSFNNGEPLLIARPGYHVALNALTIQADGRIVTVGHAFVPGQPNKPIQAYERVSQSGVIEGFWQTDESGNLYDVQVQPNHRVVVSGGFFNAAISSFTPRIWGYQGA</sequence>
<dbReference type="STRING" id="47879.AXG94_12870"/>